<reference evidence="2 3" key="2">
    <citation type="journal article" date="2007" name="BMC Biol.">
        <title>A 100%-complete sequence reveals unusually simple genomic features in the hot-spring red alga Cyanidioschyzon merolae.</title>
        <authorList>
            <person name="Nozaki H."/>
            <person name="Takano H."/>
            <person name="Misumi O."/>
            <person name="Terasawa K."/>
            <person name="Matsuzaki M."/>
            <person name="Maruyama S."/>
            <person name="Nishida K."/>
            <person name="Yagisawa F."/>
            <person name="Yoshida Y."/>
            <person name="Fujiwara T."/>
            <person name="Takio S."/>
            <person name="Tamura K."/>
            <person name="Chung S.J."/>
            <person name="Nakamura S."/>
            <person name="Kuroiwa H."/>
            <person name="Tanaka K."/>
            <person name="Sato N."/>
            <person name="Kuroiwa T."/>
        </authorList>
    </citation>
    <scope>NUCLEOTIDE SEQUENCE [LARGE SCALE GENOMIC DNA]</scope>
    <source>
        <strain evidence="2 3">10D</strain>
    </source>
</reference>
<dbReference type="HOGENOM" id="CLU_901256_0_0_1"/>
<gene>
    <name evidence="2" type="ORF">CYME_CMM308C</name>
</gene>
<proteinExistence type="predicted"/>
<dbReference type="Proteomes" id="UP000007014">
    <property type="component" value="Chromosome 13"/>
</dbReference>
<feature type="compositionally biased region" description="Polar residues" evidence="1">
    <location>
        <begin position="274"/>
        <end position="287"/>
    </location>
</feature>
<evidence type="ECO:0000256" key="1">
    <source>
        <dbReference type="SAM" id="MobiDB-lite"/>
    </source>
</evidence>
<dbReference type="EMBL" id="AP006495">
    <property type="protein sequence ID" value="BAM81131.1"/>
    <property type="molecule type" value="Genomic_DNA"/>
</dbReference>
<evidence type="ECO:0000313" key="2">
    <source>
        <dbReference type="EMBL" id="BAM81131.1"/>
    </source>
</evidence>
<organism evidence="2 3">
    <name type="scientific">Cyanidioschyzon merolae (strain NIES-3377 / 10D)</name>
    <name type="common">Unicellular red alga</name>
    <dbReference type="NCBI Taxonomy" id="280699"/>
    <lineage>
        <taxon>Eukaryota</taxon>
        <taxon>Rhodophyta</taxon>
        <taxon>Bangiophyceae</taxon>
        <taxon>Cyanidiales</taxon>
        <taxon>Cyanidiaceae</taxon>
        <taxon>Cyanidioschyzon</taxon>
    </lineage>
</organism>
<sequence length="309" mass="33979">MRVLDPWYAVWSDAEVCAMIRVLHEQQAQRVAAVVKGVTTLPRPYVPRACDQEIIPVANFGSGLQYFSPAAQQVDHLLLLQERLRPLLESGDLNAWQLLFICNHRPERLPVLERCLEAGARIFTDLGLDSVDSVAEQAPKPVVHERTAQLLLEAVATCLPPGTNYEEIDNDGNYLPVDPSLSQPFPYAWQLGERRTQLDAEMEQFERVKARRRGDAGASERPSTTSVDPLSASMQQARLYAQRDSVVERAEAFAGPDLVGAQPIPPEHAMVAVQATSSTAGRGSTLHTSRKASGSARRSMESKAASTRS</sequence>
<dbReference type="KEGG" id="cme:CYME_CMM308C"/>
<keyword evidence="3" id="KW-1185">Reference proteome</keyword>
<accession>M1UTK1</accession>
<dbReference type="AlphaFoldDB" id="M1UTK1"/>
<feature type="region of interest" description="Disordered" evidence="1">
    <location>
        <begin position="209"/>
        <end position="233"/>
    </location>
</feature>
<feature type="compositionally biased region" description="Polar residues" evidence="1">
    <location>
        <begin position="221"/>
        <end position="233"/>
    </location>
</feature>
<reference evidence="2 3" key="1">
    <citation type="journal article" date="2004" name="Nature">
        <title>Genome sequence of the ultrasmall unicellular red alga Cyanidioschyzon merolae 10D.</title>
        <authorList>
            <person name="Matsuzaki M."/>
            <person name="Misumi O."/>
            <person name="Shin-i T."/>
            <person name="Maruyama S."/>
            <person name="Takahara M."/>
            <person name="Miyagishima S."/>
            <person name="Mori T."/>
            <person name="Nishida K."/>
            <person name="Yagisawa F."/>
            <person name="Nishida K."/>
            <person name="Yoshida Y."/>
            <person name="Nishimura Y."/>
            <person name="Nakao S."/>
            <person name="Kobayashi T."/>
            <person name="Momoyama Y."/>
            <person name="Higashiyama T."/>
            <person name="Minoda A."/>
            <person name="Sano M."/>
            <person name="Nomoto H."/>
            <person name="Oishi K."/>
            <person name="Hayashi H."/>
            <person name="Ohta F."/>
            <person name="Nishizaka S."/>
            <person name="Haga S."/>
            <person name="Miura S."/>
            <person name="Morishita T."/>
            <person name="Kabeya Y."/>
            <person name="Terasawa K."/>
            <person name="Suzuki Y."/>
            <person name="Ishii Y."/>
            <person name="Asakawa S."/>
            <person name="Takano H."/>
            <person name="Ohta N."/>
            <person name="Kuroiwa H."/>
            <person name="Tanaka K."/>
            <person name="Shimizu N."/>
            <person name="Sugano S."/>
            <person name="Sato N."/>
            <person name="Nozaki H."/>
            <person name="Ogasawara N."/>
            <person name="Kohara Y."/>
            <person name="Kuroiwa T."/>
        </authorList>
    </citation>
    <scope>NUCLEOTIDE SEQUENCE [LARGE SCALE GENOMIC DNA]</scope>
    <source>
        <strain evidence="2 3">10D</strain>
    </source>
</reference>
<evidence type="ECO:0000313" key="3">
    <source>
        <dbReference type="Proteomes" id="UP000007014"/>
    </source>
</evidence>
<protein>
    <submittedName>
        <fullName evidence="2">Uncharacterized protein</fullName>
    </submittedName>
</protein>
<dbReference type="RefSeq" id="XP_005537167.1">
    <property type="nucleotide sequence ID" value="XM_005537110.1"/>
</dbReference>
<name>M1UTK1_CYAM1</name>
<dbReference type="GeneID" id="16994968"/>
<dbReference type="Gramene" id="CMM308CT">
    <property type="protein sequence ID" value="CMM308CT"/>
    <property type="gene ID" value="CMM308C"/>
</dbReference>
<feature type="region of interest" description="Disordered" evidence="1">
    <location>
        <begin position="258"/>
        <end position="309"/>
    </location>
</feature>
<dbReference type="OrthoDB" id="10431246at2759"/>